<protein>
    <submittedName>
        <fullName evidence="1">Uncharacterized protein</fullName>
    </submittedName>
</protein>
<evidence type="ECO:0000313" key="2">
    <source>
        <dbReference type="Proteomes" id="UP000639403"/>
    </source>
</evidence>
<accession>A0A8H7NV73</accession>
<dbReference type="Proteomes" id="UP000639403">
    <property type="component" value="Unassembled WGS sequence"/>
</dbReference>
<gene>
    <name evidence="1" type="ORF">IEO21_09085</name>
</gene>
<sequence length="269" mass="29775">MDNSTEPCKHYESFGEVDEEDVGWIADACDDLAENMDSGTVPYYLTENVHHPMTREDLIEDGLGYNTSVFASCADTDNVSTALAPGLHMADQNATTNEYDAHTDGEEDLFNEQDREELPIDTLWKDVALQLEASLKVESSNGVACAASARLWEGLLEDHRVPYLLLRVADMRFVLGSQRRNPGKLDSSDSAFSIIGYSGTAMWKTVSKKASNADRFFNLHCIERTVIEGVVMFDVQTRYDIIMDGLDEKAVPVDDSSIVAGTCHWCALA</sequence>
<reference evidence="1" key="2">
    <citation type="journal article" name="Front. Microbiol.">
        <title>Degradative Capacity of Two Strains of Rhodonia placenta: From Phenotype to Genotype.</title>
        <authorList>
            <person name="Kolle M."/>
            <person name="Horta M.A.C."/>
            <person name="Nowrousian M."/>
            <person name="Ohm R.A."/>
            <person name="Benz J.P."/>
            <person name="Pilgard A."/>
        </authorList>
    </citation>
    <scope>NUCLEOTIDE SEQUENCE</scope>
    <source>
        <strain evidence="1">FPRL280</strain>
    </source>
</reference>
<organism evidence="1 2">
    <name type="scientific">Rhodonia placenta</name>
    <dbReference type="NCBI Taxonomy" id="104341"/>
    <lineage>
        <taxon>Eukaryota</taxon>
        <taxon>Fungi</taxon>
        <taxon>Dikarya</taxon>
        <taxon>Basidiomycota</taxon>
        <taxon>Agaricomycotina</taxon>
        <taxon>Agaricomycetes</taxon>
        <taxon>Polyporales</taxon>
        <taxon>Adustoporiaceae</taxon>
        <taxon>Rhodonia</taxon>
    </lineage>
</organism>
<dbReference type="EMBL" id="JADOXO010000388">
    <property type="protein sequence ID" value="KAF9805362.1"/>
    <property type="molecule type" value="Genomic_DNA"/>
</dbReference>
<reference evidence="1" key="1">
    <citation type="submission" date="2020-11" db="EMBL/GenBank/DDBJ databases">
        <authorList>
            <person name="Koelle M."/>
            <person name="Horta M.A.C."/>
            <person name="Nowrousian M."/>
            <person name="Ohm R.A."/>
            <person name="Benz P."/>
            <person name="Pilgard A."/>
        </authorList>
    </citation>
    <scope>NUCLEOTIDE SEQUENCE</scope>
    <source>
        <strain evidence="1">FPRL280</strain>
    </source>
</reference>
<name>A0A8H7NV73_9APHY</name>
<proteinExistence type="predicted"/>
<evidence type="ECO:0000313" key="1">
    <source>
        <dbReference type="EMBL" id="KAF9805362.1"/>
    </source>
</evidence>
<dbReference type="AlphaFoldDB" id="A0A8H7NV73"/>
<comment type="caution">
    <text evidence="1">The sequence shown here is derived from an EMBL/GenBank/DDBJ whole genome shotgun (WGS) entry which is preliminary data.</text>
</comment>